<dbReference type="PANTHER" id="PTHR13683:SF339">
    <property type="entry name" value="PEPTIDASE A1 DOMAIN-CONTAINING PROTEIN"/>
    <property type="match status" value="1"/>
</dbReference>
<evidence type="ECO:0000256" key="7">
    <source>
        <dbReference type="ARBA" id="ARBA00022750"/>
    </source>
</evidence>
<feature type="domain" description="Peptidase A1" evidence="16">
    <location>
        <begin position="102"/>
        <end position="447"/>
    </location>
</feature>
<dbReference type="PROSITE" id="PS51767">
    <property type="entry name" value="PEPTIDASE_A1"/>
    <property type="match status" value="1"/>
</dbReference>
<comment type="caution">
    <text evidence="17">The sequence shown here is derived from an EMBL/GenBank/DDBJ whole genome shotgun (WGS) entry which is preliminary data.</text>
</comment>
<dbReference type="FunFam" id="2.40.70.10:FF:000012">
    <property type="entry name" value="Aspartyl protease family protein 1"/>
    <property type="match status" value="1"/>
</dbReference>
<evidence type="ECO:0000256" key="6">
    <source>
        <dbReference type="ARBA" id="ARBA00022729"/>
    </source>
</evidence>
<dbReference type="SUPFAM" id="SSF50630">
    <property type="entry name" value="Acid proteases"/>
    <property type="match status" value="1"/>
</dbReference>
<evidence type="ECO:0000256" key="10">
    <source>
        <dbReference type="ARBA" id="ARBA00023180"/>
    </source>
</evidence>
<dbReference type="InterPro" id="IPR021109">
    <property type="entry name" value="Peptidase_aspartic_dom_sf"/>
</dbReference>
<dbReference type="GO" id="GO:0005886">
    <property type="term" value="C:plasma membrane"/>
    <property type="evidence" value="ECO:0007669"/>
    <property type="project" value="UniProtKB-SubCell"/>
</dbReference>
<protein>
    <submittedName>
        <fullName evidence="17">Aspartic proteinase-like protein 1</fullName>
    </submittedName>
</protein>
<feature type="active site" evidence="12">
    <location>
        <position position="120"/>
    </location>
</feature>
<dbReference type="InterPro" id="IPR032861">
    <property type="entry name" value="TAXi_N"/>
</dbReference>
<dbReference type="Pfam" id="PF14543">
    <property type="entry name" value="TAXi_N"/>
    <property type="match status" value="1"/>
</dbReference>
<dbReference type="PROSITE" id="PS00141">
    <property type="entry name" value="ASP_PROTEASE"/>
    <property type="match status" value="1"/>
</dbReference>
<dbReference type="PRINTS" id="PR00792">
    <property type="entry name" value="PEPSIN"/>
</dbReference>
<dbReference type="EMBL" id="JARAOO010000008">
    <property type="protein sequence ID" value="KAJ7959055.1"/>
    <property type="molecule type" value="Genomic_DNA"/>
</dbReference>
<proteinExistence type="inferred from homology"/>
<keyword evidence="11" id="KW-0449">Lipoprotein</keyword>
<evidence type="ECO:0000256" key="2">
    <source>
        <dbReference type="ARBA" id="ARBA00007447"/>
    </source>
</evidence>
<dbReference type="InterPro" id="IPR032799">
    <property type="entry name" value="TAXi_C"/>
</dbReference>
<dbReference type="KEGG" id="qsa:O6P43_019682"/>
<dbReference type="FunFam" id="2.40.70.10:FF:000014">
    <property type="entry name" value="Aspartyl protease family protein 1"/>
    <property type="match status" value="1"/>
</dbReference>
<name>A0AAD7PLF7_QUISA</name>
<keyword evidence="5 13" id="KW-0645">Protease</keyword>
<feature type="region of interest" description="Disordered" evidence="14">
    <location>
        <begin position="455"/>
        <end position="480"/>
    </location>
</feature>
<evidence type="ECO:0000256" key="5">
    <source>
        <dbReference type="ARBA" id="ARBA00022670"/>
    </source>
</evidence>
<dbReference type="Gene3D" id="2.40.70.10">
    <property type="entry name" value="Acid Proteases"/>
    <property type="match status" value="2"/>
</dbReference>
<comment type="similarity">
    <text evidence="2 13">Belongs to the peptidase A1 family.</text>
</comment>
<keyword evidence="9" id="KW-0472">Membrane</keyword>
<keyword evidence="8 13" id="KW-0378">Hydrolase</keyword>
<organism evidence="17 18">
    <name type="scientific">Quillaja saponaria</name>
    <name type="common">Soap bark tree</name>
    <dbReference type="NCBI Taxonomy" id="32244"/>
    <lineage>
        <taxon>Eukaryota</taxon>
        <taxon>Viridiplantae</taxon>
        <taxon>Streptophyta</taxon>
        <taxon>Embryophyta</taxon>
        <taxon>Tracheophyta</taxon>
        <taxon>Spermatophyta</taxon>
        <taxon>Magnoliopsida</taxon>
        <taxon>eudicotyledons</taxon>
        <taxon>Gunneridae</taxon>
        <taxon>Pentapetalae</taxon>
        <taxon>rosids</taxon>
        <taxon>fabids</taxon>
        <taxon>Fabales</taxon>
        <taxon>Quillajaceae</taxon>
        <taxon>Quillaja</taxon>
    </lineage>
</organism>
<dbReference type="AlphaFoldDB" id="A0AAD7PLF7"/>
<dbReference type="InterPro" id="IPR034164">
    <property type="entry name" value="Pepsin-like_dom"/>
</dbReference>
<dbReference type="InterPro" id="IPR001969">
    <property type="entry name" value="Aspartic_peptidase_AS"/>
</dbReference>
<keyword evidence="3" id="KW-1003">Cell membrane</keyword>
<evidence type="ECO:0000256" key="3">
    <source>
        <dbReference type="ARBA" id="ARBA00022475"/>
    </source>
</evidence>
<feature type="signal peptide" evidence="15">
    <location>
        <begin position="1"/>
        <end position="21"/>
    </location>
</feature>
<evidence type="ECO:0000256" key="8">
    <source>
        <dbReference type="ARBA" id="ARBA00022801"/>
    </source>
</evidence>
<keyword evidence="18" id="KW-1185">Reference proteome</keyword>
<dbReference type="InterPro" id="IPR001461">
    <property type="entry name" value="Aspartic_peptidase_A1"/>
</dbReference>
<dbReference type="Proteomes" id="UP001163823">
    <property type="component" value="Chromosome 8"/>
</dbReference>
<gene>
    <name evidence="17" type="ORF">O6P43_019682</name>
</gene>
<feature type="compositionally biased region" description="Polar residues" evidence="14">
    <location>
        <begin position="464"/>
        <end position="478"/>
    </location>
</feature>
<dbReference type="PANTHER" id="PTHR13683">
    <property type="entry name" value="ASPARTYL PROTEASES"/>
    <property type="match status" value="1"/>
</dbReference>
<evidence type="ECO:0000256" key="14">
    <source>
        <dbReference type="SAM" id="MobiDB-lite"/>
    </source>
</evidence>
<evidence type="ECO:0000313" key="17">
    <source>
        <dbReference type="EMBL" id="KAJ7959055.1"/>
    </source>
</evidence>
<evidence type="ECO:0000256" key="11">
    <source>
        <dbReference type="ARBA" id="ARBA00023288"/>
    </source>
</evidence>
<evidence type="ECO:0000313" key="18">
    <source>
        <dbReference type="Proteomes" id="UP001163823"/>
    </source>
</evidence>
<dbReference type="GO" id="GO:0006508">
    <property type="term" value="P:proteolysis"/>
    <property type="evidence" value="ECO:0007669"/>
    <property type="project" value="UniProtKB-KW"/>
</dbReference>
<keyword evidence="4" id="KW-0336">GPI-anchor</keyword>
<dbReference type="GO" id="GO:0004190">
    <property type="term" value="F:aspartic-type endopeptidase activity"/>
    <property type="evidence" value="ECO:0007669"/>
    <property type="project" value="UniProtKB-KW"/>
</dbReference>
<dbReference type="GO" id="GO:0098552">
    <property type="term" value="C:side of membrane"/>
    <property type="evidence" value="ECO:0007669"/>
    <property type="project" value="UniProtKB-KW"/>
</dbReference>
<keyword evidence="7 13" id="KW-0064">Aspartyl protease</keyword>
<evidence type="ECO:0000256" key="15">
    <source>
        <dbReference type="SAM" id="SignalP"/>
    </source>
</evidence>
<keyword evidence="6 15" id="KW-0732">Signal</keyword>
<dbReference type="CDD" id="cd05471">
    <property type="entry name" value="pepsin_like"/>
    <property type="match status" value="1"/>
</dbReference>
<evidence type="ECO:0000259" key="16">
    <source>
        <dbReference type="PROSITE" id="PS51767"/>
    </source>
</evidence>
<keyword evidence="10" id="KW-0325">Glycoprotein</keyword>
<evidence type="ECO:0000256" key="9">
    <source>
        <dbReference type="ARBA" id="ARBA00023136"/>
    </source>
</evidence>
<evidence type="ECO:0000256" key="1">
    <source>
        <dbReference type="ARBA" id="ARBA00004609"/>
    </source>
</evidence>
<dbReference type="Pfam" id="PF14541">
    <property type="entry name" value="TAXi_C"/>
    <property type="match status" value="1"/>
</dbReference>
<feature type="chain" id="PRO_5042070837" evidence="15">
    <location>
        <begin position="22"/>
        <end position="522"/>
    </location>
</feature>
<sequence length="522" mass="58006">MAIRFLLYLLVTQSLVDGAVALTFSSKLIHRFSDEAKALWVSRESNLSLKSWPKRNSLEYFKLLFSNDFKRQRMKLGSEYDFLFPSDGSETLFFGNQFDWLHYTWIDIGTPNISFLVALDAGSDLLWVPCDCIQCAPLSAGYYNMLDRDLSEYSPSLSSTSKHLSCRHQFCKMSSICKTSKDPCPYKAEYYSENTSTSGFLIEDKLHLASIGKQATQSFMQASVIFGCGRRQSGGYLEGAAPDGVMGLGPGNISVPSLLAKAGLIRNSFSICFSENDSGRILFGDQGVATQQSTPFLAIAGKFIAYFVGVESFCVGGSCLKKTGFEALIDSGSSFTYVPTEIFERIVLEFDKQLNATRVTLQQYPWKYCYNLSSQELVNIPSMRLVFSVNQTFPVYNPMFTQPESQGFTISCLTLLDTDDDYGTIGQNFMTSYHMVFDRENLLFSWSGSNCEDKRANLTPPSDDGSSNPLPTNEQQSIPDPHALAPVVAGRASSKPSLATLRQIPPWQCLLLSLISSFLLII</sequence>
<reference evidence="17" key="1">
    <citation type="journal article" date="2023" name="Science">
        <title>Elucidation of the pathway for biosynthesis of saponin adjuvants from the soapbark tree.</title>
        <authorList>
            <person name="Reed J."/>
            <person name="Orme A."/>
            <person name="El-Demerdash A."/>
            <person name="Owen C."/>
            <person name="Martin L.B.B."/>
            <person name="Misra R.C."/>
            <person name="Kikuchi S."/>
            <person name="Rejzek M."/>
            <person name="Martin A.C."/>
            <person name="Harkess A."/>
            <person name="Leebens-Mack J."/>
            <person name="Louveau T."/>
            <person name="Stephenson M.J."/>
            <person name="Osbourn A."/>
        </authorList>
    </citation>
    <scope>NUCLEOTIDE SEQUENCE</scope>
    <source>
        <strain evidence="17">S10</strain>
    </source>
</reference>
<accession>A0AAD7PLF7</accession>
<dbReference type="InterPro" id="IPR033121">
    <property type="entry name" value="PEPTIDASE_A1"/>
</dbReference>
<evidence type="ECO:0000256" key="4">
    <source>
        <dbReference type="ARBA" id="ARBA00022622"/>
    </source>
</evidence>
<evidence type="ECO:0000256" key="13">
    <source>
        <dbReference type="RuleBase" id="RU000454"/>
    </source>
</evidence>
<evidence type="ECO:0000256" key="12">
    <source>
        <dbReference type="PIRSR" id="PIRSR601461-1"/>
    </source>
</evidence>
<comment type="subcellular location">
    <subcellularLocation>
        <location evidence="1">Cell membrane</location>
        <topology evidence="1">Lipid-anchor</topology>
        <topology evidence="1">GPI-anchor</topology>
    </subcellularLocation>
</comment>
<feature type="active site" evidence="12">
    <location>
        <position position="330"/>
    </location>
</feature>